<evidence type="ECO:0000313" key="2">
    <source>
        <dbReference type="EMBL" id="TNY22856.1"/>
    </source>
</evidence>
<evidence type="ECO:0000313" key="3">
    <source>
        <dbReference type="Proteomes" id="UP000311382"/>
    </source>
</evidence>
<dbReference type="PANTHER" id="PTHR39474">
    <property type="entry name" value="UNNAMED PRODUCT"/>
    <property type="match status" value="1"/>
</dbReference>
<dbReference type="EMBL" id="SOZI01000019">
    <property type="protein sequence ID" value="TNY22856.1"/>
    <property type="molecule type" value="Genomic_DNA"/>
</dbReference>
<keyword evidence="3" id="KW-1185">Reference proteome</keyword>
<feature type="compositionally biased region" description="Low complexity" evidence="1">
    <location>
        <begin position="23"/>
        <end position="37"/>
    </location>
</feature>
<evidence type="ECO:0000256" key="1">
    <source>
        <dbReference type="SAM" id="MobiDB-lite"/>
    </source>
</evidence>
<gene>
    <name evidence="2" type="ORF">DMC30DRAFT_391111</name>
</gene>
<reference evidence="2 3" key="1">
    <citation type="submission" date="2019-03" db="EMBL/GenBank/DDBJ databases">
        <title>Rhodosporidium diobovatum UCD-FST 08-225 genome sequencing, assembly, and annotation.</title>
        <authorList>
            <person name="Fakankun I.U."/>
            <person name="Fristensky B."/>
            <person name="Levin D.B."/>
        </authorList>
    </citation>
    <scope>NUCLEOTIDE SEQUENCE [LARGE SCALE GENOMIC DNA]</scope>
    <source>
        <strain evidence="2 3">UCD-FST 08-225</strain>
    </source>
</reference>
<comment type="caution">
    <text evidence="2">The sequence shown here is derived from an EMBL/GenBank/DDBJ whole genome shotgun (WGS) entry which is preliminary data.</text>
</comment>
<dbReference type="AlphaFoldDB" id="A0A5C5G2T7"/>
<accession>A0A5C5G2T7</accession>
<organism evidence="2 3">
    <name type="scientific">Rhodotorula diobovata</name>
    <dbReference type="NCBI Taxonomy" id="5288"/>
    <lineage>
        <taxon>Eukaryota</taxon>
        <taxon>Fungi</taxon>
        <taxon>Dikarya</taxon>
        <taxon>Basidiomycota</taxon>
        <taxon>Pucciniomycotina</taxon>
        <taxon>Microbotryomycetes</taxon>
        <taxon>Sporidiobolales</taxon>
        <taxon>Sporidiobolaceae</taxon>
        <taxon>Rhodotorula</taxon>
    </lineage>
</organism>
<dbReference type="STRING" id="5288.A0A5C5G2T7"/>
<protein>
    <submittedName>
        <fullName evidence="2">Uncharacterized protein</fullName>
    </submittedName>
</protein>
<dbReference type="PANTHER" id="PTHR39474:SF1">
    <property type="entry name" value="FUNGAL SPECIFIC TRANSCRIPTION FACTOR"/>
    <property type="match status" value="1"/>
</dbReference>
<feature type="region of interest" description="Disordered" evidence="1">
    <location>
        <begin position="1"/>
        <end position="38"/>
    </location>
</feature>
<proteinExistence type="predicted"/>
<dbReference type="OrthoDB" id="4590138at2759"/>
<name>A0A5C5G2T7_9BASI</name>
<sequence>MKHPALSSMSEPVDLATQHAAEPSTSPKAPLALPAPSDVEGGVTQLEVNGQSFSLLGKMGPTVVNSDGTLSRIANWSEMIPSERARILRVLGKRNGVRLENKRAELAGQEGDGAAQE</sequence>
<dbReference type="Proteomes" id="UP000311382">
    <property type="component" value="Unassembled WGS sequence"/>
</dbReference>